<evidence type="ECO:0000256" key="3">
    <source>
        <dbReference type="ARBA" id="ARBA00022475"/>
    </source>
</evidence>
<keyword evidence="6 7" id="KW-0472">Membrane</keyword>
<dbReference type="NCBIfam" id="TIGR00711">
    <property type="entry name" value="efflux_EmrB"/>
    <property type="match status" value="1"/>
</dbReference>
<evidence type="ECO:0000256" key="1">
    <source>
        <dbReference type="ARBA" id="ARBA00004651"/>
    </source>
</evidence>
<dbReference type="PROSITE" id="PS00216">
    <property type="entry name" value="SUGAR_TRANSPORT_1"/>
    <property type="match status" value="1"/>
</dbReference>
<dbReference type="CDD" id="cd17321">
    <property type="entry name" value="MFS_MMR_MDR_like"/>
    <property type="match status" value="1"/>
</dbReference>
<evidence type="ECO:0000313" key="9">
    <source>
        <dbReference type="EMBL" id="GGF36954.1"/>
    </source>
</evidence>
<evidence type="ECO:0000259" key="8">
    <source>
        <dbReference type="PROSITE" id="PS50850"/>
    </source>
</evidence>
<keyword evidence="10" id="KW-1185">Reference proteome</keyword>
<keyword evidence="3" id="KW-1003">Cell membrane</keyword>
<accession>A0ABQ1V4F4</accession>
<dbReference type="EMBL" id="BMCS01000002">
    <property type="protein sequence ID" value="GGF36954.1"/>
    <property type="molecule type" value="Genomic_DNA"/>
</dbReference>
<feature type="transmembrane region" description="Helical" evidence="7">
    <location>
        <begin position="126"/>
        <end position="146"/>
    </location>
</feature>
<dbReference type="Pfam" id="PF07690">
    <property type="entry name" value="MFS_1"/>
    <property type="match status" value="1"/>
</dbReference>
<reference evidence="10" key="1">
    <citation type="journal article" date="2019" name="Int. J. Syst. Evol. Microbiol.">
        <title>The Global Catalogue of Microorganisms (GCM) 10K type strain sequencing project: providing services to taxonomists for standard genome sequencing and annotation.</title>
        <authorList>
            <consortium name="The Broad Institute Genomics Platform"/>
            <consortium name="The Broad Institute Genome Sequencing Center for Infectious Disease"/>
            <person name="Wu L."/>
            <person name="Ma J."/>
        </authorList>
    </citation>
    <scope>NUCLEOTIDE SEQUENCE [LARGE SCALE GENOMIC DNA]</scope>
    <source>
        <strain evidence="10">CCM 7855</strain>
    </source>
</reference>
<name>A0ABQ1V4F4_9NOCA</name>
<feature type="transmembrane region" description="Helical" evidence="7">
    <location>
        <begin position="423"/>
        <end position="445"/>
    </location>
</feature>
<feature type="transmembrane region" description="Helical" evidence="7">
    <location>
        <begin position="184"/>
        <end position="204"/>
    </location>
</feature>
<dbReference type="Gene3D" id="1.20.1720.10">
    <property type="entry name" value="Multidrug resistance protein D"/>
    <property type="match status" value="1"/>
</dbReference>
<feature type="transmembrane region" description="Helical" evidence="7">
    <location>
        <begin position="158"/>
        <end position="178"/>
    </location>
</feature>
<feature type="transmembrane region" description="Helical" evidence="7">
    <location>
        <begin position="379"/>
        <end position="402"/>
    </location>
</feature>
<dbReference type="Gene3D" id="1.20.1250.20">
    <property type="entry name" value="MFS general substrate transporter like domains"/>
    <property type="match status" value="1"/>
</dbReference>
<dbReference type="Proteomes" id="UP000632454">
    <property type="component" value="Unassembled WGS sequence"/>
</dbReference>
<feature type="transmembrane region" description="Helical" evidence="7">
    <location>
        <begin position="451"/>
        <end position="470"/>
    </location>
</feature>
<evidence type="ECO:0000256" key="5">
    <source>
        <dbReference type="ARBA" id="ARBA00022989"/>
    </source>
</evidence>
<feature type="transmembrane region" description="Helical" evidence="7">
    <location>
        <begin position="98"/>
        <end position="120"/>
    </location>
</feature>
<evidence type="ECO:0000313" key="10">
    <source>
        <dbReference type="Proteomes" id="UP000632454"/>
    </source>
</evidence>
<evidence type="ECO:0000256" key="7">
    <source>
        <dbReference type="SAM" id="Phobius"/>
    </source>
</evidence>
<keyword evidence="4 7" id="KW-0812">Transmembrane</keyword>
<feature type="transmembrane region" description="Helical" evidence="7">
    <location>
        <begin position="286"/>
        <end position="308"/>
    </location>
</feature>
<gene>
    <name evidence="9" type="ORF">GCM10007298_35850</name>
</gene>
<feature type="domain" description="Major facilitator superfamily (MFS) profile" evidence="8">
    <location>
        <begin position="30"/>
        <end position="475"/>
    </location>
</feature>
<feature type="transmembrane region" description="Helical" evidence="7">
    <location>
        <begin position="320"/>
        <end position="338"/>
    </location>
</feature>
<keyword evidence="5 7" id="KW-1133">Transmembrane helix</keyword>
<feature type="transmembrane region" description="Helical" evidence="7">
    <location>
        <begin position="345"/>
        <end position="367"/>
    </location>
</feature>
<evidence type="ECO:0000256" key="2">
    <source>
        <dbReference type="ARBA" id="ARBA00022448"/>
    </source>
</evidence>
<proteinExistence type="predicted"/>
<dbReference type="PANTHER" id="PTHR42718">
    <property type="entry name" value="MAJOR FACILITATOR SUPERFAMILY MULTIDRUG TRANSPORTER MFSC"/>
    <property type="match status" value="1"/>
</dbReference>
<comment type="subcellular location">
    <subcellularLocation>
        <location evidence="1">Cell membrane</location>
        <topology evidence="1">Multi-pass membrane protein</topology>
    </subcellularLocation>
</comment>
<comment type="caution">
    <text evidence="9">The sequence shown here is derived from an EMBL/GenBank/DDBJ whole genome shotgun (WGS) entry which is preliminary data.</text>
</comment>
<sequence>MWIASTHERIDARPVTVVADPVRTRRPGVILGVLSLAAFMASLDVFIVNVAFDDIGRDFDGVELSELSWILNAYTIIYAALLVPAGRLADRYGRKGSFLFGLALFVVASAACAASGGIWWLVAFRAVQAIGAAILTPASLGLVVAAAPPALRARSVRIWAATGALAAAMGPAVGGVLVEASWRWVFLVNVPIGIAALVAAALVVPRSRDEKVTRIPDVLGAVLLAIAIAALTLALVEGTTWGWTDPRITTSWVITAAALIGFVLRSGRHPSPVIDPALMRVRAFSFANITAVLFSVPFAASLLTNILWMQQVWDYSAIKTGFAVVPGPLMVPLFTIVGHKLAQRVPVGVIVAAGCSLMACSAVLVSLQVGAQPDYVSDLLPSLLIGGAGIGLALPTILSSATSDLPPAQTATGSAVVNMSRQIGTALGVALLVAVLGTPVGYGQAHPAFQHAWWALAAVAVLAAIVAPAMSPPRRQGDARITA</sequence>
<dbReference type="InterPro" id="IPR036259">
    <property type="entry name" value="MFS_trans_sf"/>
</dbReference>
<dbReference type="SUPFAM" id="SSF103473">
    <property type="entry name" value="MFS general substrate transporter"/>
    <property type="match status" value="1"/>
</dbReference>
<dbReference type="PRINTS" id="PR01036">
    <property type="entry name" value="TCRTETB"/>
</dbReference>
<dbReference type="InterPro" id="IPR004638">
    <property type="entry name" value="EmrB-like"/>
</dbReference>
<keyword evidence="2" id="KW-0813">Transport</keyword>
<feature type="transmembrane region" description="Helical" evidence="7">
    <location>
        <begin position="29"/>
        <end position="52"/>
    </location>
</feature>
<feature type="transmembrane region" description="Helical" evidence="7">
    <location>
        <begin position="248"/>
        <end position="265"/>
    </location>
</feature>
<dbReference type="InterPro" id="IPR020846">
    <property type="entry name" value="MFS_dom"/>
</dbReference>
<protein>
    <submittedName>
        <fullName evidence="9">MFS transporter</fullName>
    </submittedName>
</protein>
<feature type="transmembrane region" description="Helical" evidence="7">
    <location>
        <begin position="216"/>
        <end position="236"/>
    </location>
</feature>
<dbReference type="InterPro" id="IPR005829">
    <property type="entry name" value="Sugar_transporter_CS"/>
</dbReference>
<feature type="transmembrane region" description="Helical" evidence="7">
    <location>
        <begin position="67"/>
        <end position="86"/>
    </location>
</feature>
<evidence type="ECO:0000256" key="6">
    <source>
        <dbReference type="ARBA" id="ARBA00023136"/>
    </source>
</evidence>
<dbReference type="PROSITE" id="PS50850">
    <property type="entry name" value="MFS"/>
    <property type="match status" value="1"/>
</dbReference>
<evidence type="ECO:0000256" key="4">
    <source>
        <dbReference type="ARBA" id="ARBA00022692"/>
    </source>
</evidence>
<dbReference type="InterPro" id="IPR011701">
    <property type="entry name" value="MFS"/>
</dbReference>
<organism evidence="9 10">
    <name type="scientific">Williamsia phyllosphaerae</name>
    <dbReference type="NCBI Taxonomy" id="885042"/>
    <lineage>
        <taxon>Bacteria</taxon>
        <taxon>Bacillati</taxon>
        <taxon>Actinomycetota</taxon>
        <taxon>Actinomycetes</taxon>
        <taxon>Mycobacteriales</taxon>
        <taxon>Nocardiaceae</taxon>
        <taxon>Williamsia</taxon>
    </lineage>
</organism>
<dbReference type="PANTHER" id="PTHR42718:SF48">
    <property type="entry name" value="CONSERVED TWO-DOMAIN MEMBRANE PROTEIN-RELATED"/>
    <property type="match status" value="1"/>
</dbReference>